<accession>A0AAE4EXH6</accession>
<dbReference type="AlphaFoldDB" id="A0AAE4EXH6"/>
<keyword evidence="1" id="KW-1133">Transmembrane helix</keyword>
<sequence length="86" mass="8803">MDIQRLYHPSVLVIGLILGFDGLRMTGAEGVMLVARLATVVGSMVVVGASAYALATGQEPKVGDRAAWLIVGAAVLVVVGTVPSLL</sequence>
<organism evidence="2 3">
    <name type="scientific">Haloarcula terrestris</name>
    <dbReference type="NCBI Taxonomy" id="2950533"/>
    <lineage>
        <taxon>Archaea</taxon>
        <taxon>Methanobacteriati</taxon>
        <taxon>Methanobacteriota</taxon>
        <taxon>Stenosarchaea group</taxon>
        <taxon>Halobacteria</taxon>
        <taxon>Halobacteriales</taxon>
        <taxon>Haloarculaceae</taxon>
        <taxon>Haloarcula</taxon>
    </lineage>
</organism>
<comment type="caution">
    <text evidence="2">The sequence shown here is derived from an EMBL/GenBank/DDBJ whole genome shotgun (WGS) entry which is preliminary data.</text>
</comment>
<protein>
    <submittedName>
        <fullName evidence="2">Uncharacterized protein</fullName>
    </submittedName>
</protein>
<dbReference type="EMBL" id="JAMQOM010000002">
    <property type="protein sequence ID" value="MDS0220498.1"/>
    <property type="molecule type" value="Genomic_DNA"/>
</dbReference>
<name>A0AAE4EXH6_9EURY</name>
<feature type="transmembrane region" description="Helical" evidence="1">
    <location>
        <begin position="35"/>
        <end position="54"/>
    </location>
</feature>
<proteinExistence type="predicted"/>
<reference evidence="2 3" key="1">
    <citation type="submission" date="2022-06" db="EMBL/GenBank/DDBJ databases">
        <title>Haloarcula sp. a new haloarchaeum isolate from saline soil.</title>
        <authorList>
            <person name="Strakova D."/>
            <person name="Galisteo C."/>
            <person name="Sanchez-Porro C."/>
            <person name="Ventosa A."/>
        </authorList>
    </citation>
    <scope>NUCLEOTIDE SEQUENCE [LARGE SCALE GENOMIC DNA]</scope>
    <source>
        <strain evidence="2 3">S1AR25-5A</strain>
    </source>
</reference>
<evidence type="ECO:0000256" key="1">
    <source>
        <dbReference type="SAM" id="Phobius"/>
    </source>
</evidence>
<feature type="transmembrane region" description="Helical" evidence="1">
    <location>
        <begin position="6"/>
        <end position="23"/>
    </location>
</feature>
<keyword evidence="3" id="KW-1185">Reference proteome</keyword>
<gene>
    <name evidence="2" type="ORF">NDI54_03935</name>
</gene>
<evidence type="ECO:0000313" key="3">
    <source>
        <dbReference type="Proteomes" id="UP001253439"/>
    </source>
</evidence>
<keyword evidence="1" id="KW-0812">Transmembrane</keyword>
<feature type="transmembrane region" description="Helical" evidence="1">
    <location>
        <begin position="66"/>
        <end position="85"/>
    </location>
</feature>
<dbReference type="Proteomes" id="UP001253439">
    <property type="component" value="Unassembled WGS sequence"/>
</dbReference>
<dbReference type="RefSeq" id="WP_310895181.1">
    <property type="nucleotide sequence ID" value="NZ_JAMQOM010000002.1"/>
</dbReference>
<keyword evidence="1" id="KW-0472">Membrane</keyword>
<evidence type="ECO:0000313" key="2">
    <source>
        <dbReference type="EMBL" id="MDS0220498.1"/>
    </source>
</evidence>